<sequence>MMVHAVVPKVVARAVYLRNHNPSAFMTVTVGLRLNHEHALDSFLRAVQDPASPSYRHFLTPSEFTHAYGPTRAQVEAVEQYLRSEGVEVTGVSRNRLLVRTQGAVQSYEHALGVVLNDYVYHGRTFYAPSH</sequence>
<dbReference type="PANTHER" id="PTHR14218">
    <property type="entry name" value="PROTEASE S8 TRIPEPTIDYL PEPTIDASE I CLN2"/>
    <property type="match status" value="1"/>
</dbReference>
<dbReference type="AlphaFoldDB" id="T1BAS5"/>
<reference evidence="2" key="2">
    <citation type="journal article" date="2014" name="ISME J.">
        <title>Microbial stratification in low pH oxic and suboxic macroscopic growths along an acid mine drainage.</title>
        <authorList>
            <person name="Mendez-Garcia C."/>
            <person name="Mesa V."/>
            <person name="Sprenger R.R."/>
            <person name="Richter M."/>
            <person name="Diez M.S."/>
            <person name="Solano J."/>
            <person name="Bargiela R."/>
            <person name="Golyshina O.V."/>
            <person name="Manteca A."/>
            <person name="Ramos J.L."/>
            <person name="Gallego J.R."/>
            <person name="Llorente I."/>
            <person name="Martins Dos Santos V.A."/>
            <person name="Jensen O.N."/>
            <person name="Pelaez A.I."/>
            <person name="Sanchez J."/>
            <person name="Ferrer M."/>
        </authorList>
    </citation>
    <scope>NUCLEOTIDE SEQUENCE</scope>
</reference>
<accession>T1BAS5</accession>
<dbReference type="GO" id="GO:0006508">
    <property type="term" value="P:proteolysis"/>
    <property type="evidence" value="ECO:0007669"/>
    <property type="project" value="TreeGrafter"/>
</dbReference>
<name>T1BAS5_9ZZZZ</name>
<gene>
    <name evidence="2" type="ORF">B2A_01562</name>
</gene>
<organism evidence="2">
    <name type="scientific">mine drainage metagenome</name>
    <dbReference type="NCBI Taxonomy" id="410659"/>
    <lineage>
        <taxon>unclassified sequences</taxon>
        <taxon>metagenomes</taxon>
        <taxon>ecological metagenomes</taxon>
    </lineage>
</organism>
<comment type="caution">
    <text evidence="2">The sequence shown here is derived from an EMBL/GenBank/DDBJ whole genome shotgun (WGS) entry which is preliminary data.</text>
</comment>
<dbReference type="GO" id="GO:0004175">
    <property type="term" value="F:endopeptidase activity"/>
    <property type="evidence" value="ECO:0007669"/>
    <property type="project" value="TreeGrafter"/>
</dbReference>
<protein>
    <submittedName>
        <fullName evidence="2">Peptidase S53, propeptide domain protein</fullName>
    </submittedName>
</protein>
<dbReference type="SMART" id="SM00944">
    <property type="entry name" value="Pro-kuma_activ"/>
    <property type="match status" value="1"/>
</dbReference>
<dbReference type="InterPro" id="IPR050819">
    <property type="entry name" value="Tripeptidyl-peptidase_I"/>
</dbReference>
<dbReference type="CDD" id="cd11377">
    <property type="entry name" value="Pro-peptidase_S53"/>
    <property type="match status" value="1"/>
</dbReference>
<reference evidence="2" key="1">
    <citation type="submission" date="2013-08" db="EMBL/GenBank/DDBJ databases">
        <authorList>
            <person name="Mendez C."/>
            <person name="Richter M."/>
            <person name="Ferrer M."/>
            <person name="Sanchez J."/>
        </authorList>
    </citation>
    <scope>NUCLEOTIDE SEQUENCE</scope>
</reference>
<evidence type="ECO:0000313" key="2">
    <source>
        <dbReference type="EMBL" id="EQD65553.1"/>
    </source>
</evidence>
<evidence type="ECO:0000259" key="1">
    <source>
        <dbReference type="SMART" id="SM00944"/>
    </source>
</evidence>
<dbReference type="Pfam" id="PF09286">
    <property type="entry name" value="Pro-kuma_activ"/>
    <property type="match status" value="1"/>
</dbReference>
<feature type="domain" description="Peptidase S53 activation" evidence="1">
    <location>
        <begin position="11"/>
        <end position="130"/>
    </location>
</feature>
<feature type="non-terminal residue" evidence="2">
    <location>
        <position position="131"/>
    </location>
</feature>
<dbReference type="EMBL" id="AUZZ01001139">
    <property type="protein sequence ID" value="EQD65553.1"/>
    <property type="molecule type" value="Genomic_DNA"/>
</dbReference>
<dbReference type="InterPro" id="IPR015366">
    <property type="entry name" value="S53_propep"/>
</dbReference>
<dbReference type="PANTHER" id="PTHR14218:SF15">
    <property type="entry name" value="TRIPEPTIDYL-PEPTIDASE 1"/>
    <property type="match status" value="1"/>
</dbReference>
<dbReference type="GO" id="GO:0008240">
    <property type="term" value="F:tripeptidyl-peptidase activity"/>
    <property type="evidence" value="ECO:0007669"/>
    <property type="project" value="TreeGrafter"/>
</dbReference>
<proteinExistence type="predicted"/>
<dbReference type="SUPFAM" id="SSF54897">
    <property type="entry name" value="Protease propeptides/inhibitors"/>
    <property type="match status" value="1"/>
</dbReference>